<dbReference type="AlphaFoldDB" id="A0A645B4W3"/>
<sequence length="87" mass="9056">MRLFHRPHGAHAAVHLKAAALIDLGLAGAFLCTGKQAAQHNGPGTSSDGLGNITGILDAAVSDDLNAKLVSFLGAVCYRRDLRYTDA</sequence>
<organism evidence="1">
    <name type="scientific">bioreactor metagenome</name>
    <dbReference type="NCBI Taxonomy" id="1076179"/>
    <lineage>
        <taxon>unclassified sequences</taxon>
        <taxon>metagenomes</taxon>
        <taxon>ecological metagenomes</taxon>
    </lineage>
</organism>
<gene>
    <name evidence="1" type="ORF">SDC9_107331</name>
</gene>
<reference evidence="1" key="1">
    <citation type="submission" date="2019-08" db="EMBL/GenBank/DDBJ databases">
        <authorList>
            <person name="Kucharzyk K."/>
            <person name="Murdoch R.W."/>
            <person name="Higgins S."/>
            <person name="Loffler F."/>
        </authorList>
    </citation>
    <scope>NUCLEOTIDE SEQUENCE</scope>
</reference>
<comment type="caution">
    <text evidence="1">The sequence shown here is derived from an EMBL/GenBank/DDBJ whole genome shotgun (WGS) entry which is preliminary data.</text>
</comment>
<accession>A0A645B4W3</accession>
<evidence type="ECO:0000313" key="1">
    <source>
        <dbReference type="EMBL" id="MPM60480.1"/>
    </source>
</evidence>
<dbReference type="EMBL" id="VSSQ01017824">
    <property type="protein sequence ID" value="MPM60480.1"/>
    <property type="molecule type" value="Genomic_DNA"/>
</dbReference>
<name>A0A645B4W3_9ZZZZ</name>
<protein>
    <submittedName>
        <fullName evidence="1">Uncharacterized protein</fullName>
    </submittedName>
</protein>
<proteinExistence type="predicted"/>